<dbReference type="RefSeq" id="WP_272085956.1">
    <property type="nucleotide sequence ID" value="NZ_JAQNDL010000001.1"/>
</dbReference>
<dbReference type="PANTHER" id="PTHR43135:SF3">
    <property type="entry name" value="ALPHA-D-RIBOSE 1-METHYLPHOSPHONATE 5-TRIPHOSPHATE DIPHOSPHATASE"/>
    <property type="match status" value="1"/>
</dbReference>
<dbReference type="EMBL" id="JAQNDL010000001">
    <property type="protein sequence ID" value="MDC0717469.1"/>
    <property type="molecule type" value="Genomic_DNA"/>
</dbReference>
<dbReference type="InterPro" id="IPR051781">
    <property type="entry name" value="Metallo-dep_Hydrolase"/>
</dbReference>
<accession>A0ABT5DV42</accession>
<keyword evidence="1" id="KW-0732">Signal</keyword>
<dbReference type="InterPro" id="IPR032466">
    <property type="entry name" value="Metal_Hydrolase"/>
</dbReference>
<evidence type="ECO:0000313" key="3">
    <source>
        <dbReference type="Proteomes" id="UP001221686"/>
    </source>
</evidence>
<dbReference type="InterPro" id="IPR011059">
    <property type="entry name" value="Metal-dep_hydrolase_composite"/>
</dbReference>
<name>A0ABT5DV42_9BACT</name>
<dbReference type="PROSITE" id="PS51257">
    <property type="entry name" value="PROKAR_LIPOPROTEIN"/>
    <property type="match status" value="1"/>
</dbReference>
<reference evidence="2 3" key="1">
    <citation type="submission" date="2022-11" db="EMBL/GenBank/DDBJ databases">
        <title>Minimal conservation of predation-associated metabolite biosynthetic gene clusters underscores biosynthetic potential of Myxococcota including descriptions for ten novel species: Archangium lansinium sp. nov., Myxococcus landrumus sp. nov., Nannocystis bai.</title>
        <authorList>
            <person name="Ahearne A."/>
            <person name="Stevens C."/>
            <person name="Dowd S."/>
        </authorList>
    </citation>
    <scope>NUCLEOTIDE SEQUENCE [LARGE SCALE GENOMIC DNA]</scope>
    <source>
        <strain evidence="2 3">BB15-2</strain>
    </source>
</reference>
<feature type="chain" id="PRO_5046311948" description="Amidohydrolase-related domain-containing protein" evidence="1">
    <location>
        <begin position="22"/>
        <end position="382"/>
    </location>
</feature>
<dbReference type="SUPFAM" id="SSF51338">
    <property type="entry name" value="Composite domain of metallo-dependent hydrolases"/>
    <property type="match status" value="1"/>
</dbReference>
<dbReference type="Gene3D" id="3.20.20.140">
    <property type="entry name" value="Metal-dependent hydrolases"/>
    <property type="match status" value="1"/>
</dbReference>
<evidence type="ECO:0000313" key="2">
    <source>
        <dbReference type="EMBL" id="MDC0717469.1"/>
    </source>
</evidence>
<gene>
    <name evidence="2" type="ORF">POL25_11230</name>
</gene>
<dbReference type="SUPFAM" id="SSF51556">
    <property type="entry name" value="Metallo-dependent hydrolases"/>
    <property type="match status" value="1"/>
</dbReference>
<feature type="signal peptide" evidence="1">
    <location>
        <begin position="1"/>
        <end position="21"/>
    </location>
</feature>
<proteinExistence type="predicted"/>
<protein>
    <recommendedName>
        <fullName evidence="4">Amidohydrolase-related domain-containing protein</fullName>
    </recommendedName>
</protein>
<evidence type="ECO:0000256" key="1">
    <source>
        <dbReference type="SAM" id="SignalP"/>
    </source>
</evidence>
<organism evidence="2 3">
    <name type="scientific">Nannocystis bainbridge</name>
    <dbReference type="NCBI Taxonomy" id="2995303"/>
    <lineage>
        <taxon>Bacteria</taxon>
        <taxon>Pseudomonadati</taxon>
        <taxon>Myxococcota</taxon>
        <taxon>Polyangia</taxon>
        <taxon>Nannocystales</taxon>
        <taxon>Nannocystaceae</taxon>
        <taxon>Nannocystis</taxon>
    </lineage>
</organism>
<dbReference type="PANTHER" id="PTHR43135">
    <property type="entry name" value="ALPHA-D-RIBOSE 1-METHYLPHOSPHONATE 5-TRIPHOSPHATE DIPHOSPHATASE"/>
    <property type="match status" value="1"/>
</dbReference>
<evidence type="ECO:0008006" key="4">
    <source>
        <dbReference type="Google" id="ProtNLM"/>
    </source>
</evidence>
<keyword evidence="3" id="KW-1185">Reference proteome</keyword>
<dbReference type="Proteomes" id="UP001221686">
    <property type="component" value="Unassembled WGS sequence"/>
</dbReference>
<comment type="caution">
    <text evidence="2">The sequence shown here is derived from an EMBL/GenBank/DDBJ whole genome shotgun (WGS) entry which is preliminary data.</text>
</comment>
<sequence>MARRGLTFGTCLFGLISLACAPGRAPEAARPAGEVVQREAQASAQAPMEPRGGHFVIRGAEIVGVGVADLEVKDGRIAAIGEVAAGVPALQRAGRWIVPAAIDSHVHLSYLPGGRRLLDGGVAAVVDLAAPLTALREREAPPELVVLASGPMITARAGYPTRDWGEDGFGLEVEDARAAAQAVETLAAAGAKVIKVPVTDGPTLPPATLRAIVQAAHARGLKVAAHALFDRHARAAADAGADLLAHAPVEPLQARTVEAWAGRAVISTLSAFGGAAGENLARLRAAGATVLYGTDLGNTQVPAISSEEIALLMAAGLDGPAIVAAMTTTPAQFWGLDRAEMPGPGVLAVGGAASFLILAADPRVSPGTLAEPEAVFIAGSRR</sequence>